<name>A0A3Q2YZE4_HIPCM</name>
<dbReference type="Ensembl" id="ENSHCOT00000017615.1">
    <property type="protein sequence ID" value="ENSHCOP00000024432.1"/>
    <property type="gene ID" value="ENSHCOG00000013765.1"/>
</dbReference>
<evidence type="ECO:0000313" key="2">
    <source>
        <dbReference type="Proteomes" id="UP000264820"/>
    </source>
</evidence>
<dbReference type="OMA" id="IARMKYS"/>
<organism evidence="1 2">
    <name type="scientific">Hippocampus comes</name>
    <name type="common">Tiger tail seahorse</name>
    <dbReference type="NCBI Taxonomy" id="109280"/>
    <lineage>
        <taxon>Eukaryota</taxon>
        <taxon>Metazoa</taxon>
        <taxon>Chordata</taxon>
        <taxon>Craniata</taxon>
        <taxon>Vertebrata</taxon>
        <taxon>Euteleostomi</taxon>
        <taxon>Actinopterygii</taxon>
        <taxon>Neopterygii</taxon>
        <taxon>Teleostei</taxon>
        <taxon>Neoteleostei</taxon>
        <taxon>Acanthomorphata</taxon>
        <taxon>Syngnathiaria</taxon>
        <taxon>Syngnathiformes</taxon>
        <taxon>Syngnathoidei</taxon>
        <taxon>Syngnathidae</taxon>
        <taxon>Hippocampus</taxon>
    </lineage>
</organism>
<evidence type="ECO:0000313" key="1">
    <source>
        <dbReference type="Ensembl" id="ENSHCOP00000024432.1"/>
    </source>
</evidence>
<reference evidence="1" key="2">
    <citation type="submission" date="2025-09" db="UniProtKB">
        <authorList>
            <consortium name="Ensembl"/>
        </authorList>
    </citation>
    <scope>IDENTIFICATION</scope>
</reference>
<dbReference type="AlphaFoldDB" id="A0A3Q2YZE4"/>
<dbReference type="GeneTree" id="ENSGT00940000177513"/>
<sequence length="57" mass="6294">KLKVTGSGTCPDICGEPPSKAVRSKFISLCFSRSNLFSKTSSTLLLSTERIKFEFFC</sequence>
<dbReference type="Proteomes" id="UP000264820">
    <property type="component" value="Unplaced"/>
</dbReference>
<reference evidence="1" key="1">
    <citation type="submission" date="2025-08" db="UniProtKB">
        <authorList>
            <consortium name="Ensembl"/>
        </authorList>
    </citation>
    <scope>IDENTIFICATION</scope>
</reference>
<accession>A0A3Q2YZE4</accession>
<proteinExistence type="predicted"/>
<keyword evidence="2" id="KW-1185">Reference proteome</keyword>
<protein>
    <submittedName>
        <fullName evidence="1">Uncharacterized protein</fullName>
    </submittedName>
</protein>